<dbReference type="AlphaFoldDB" id="A0A0L8V4P9"/>
<comment type="caution">
    <text evidence="7">The sequence shown here is derived from an EMBL/GenBank/DDBJ whole genome shotgun (WGS) entry which is preliminary data.</text>
</comment>
<evidence type="ECO:0000256" key="5">
    <source>
        <dbReference type="ARBA" id="ARBA00023235"/>
    </source>
</evidence>
<dbReference type="OrthoDB" id="9769600at2"/>
<evidence type="ECO:0000256" key="4">
    <source>
        <dbReference type="ARBA" id="ARBA00022827"/>
    </source>
</evidence>
<name>A0A0L8V4P9_9BACT</name>
<dbReference type="RefSeq" id="WP_053187025.1">
    <property type="nucleotide sequence ID" value="NZ_LGIA01000192.1"/>
</dbReference>
<evidence type="ECO:0000256" key="2">
    <source>
        <dbReference type="ARBA" id="ARBA00009321"/>
    </source>
</evidence>
<dbReference type="GO" id="GO:0008767">
    <property type="term" value="F:UDP-galactopyranose mutase activity"/>
    <property type="evidence" value="ECO:0007669"/>
    <property type="project" value="InterPro"/>
</dbReference>
<sequence length="369" mass="43370">MFDFLIVGSGLYGAVFAHECRKKGFKCLVLERRDHIGGNLYCKNVNDIEVHWYGAHIFHTSSPEIWDYMNQFAQFNRYTNSPMAFYKENLYNLPFNMNTFYQLWGTKTPAEARLKIEEQTARHKGALPANLEEAALQMVGEDIYFKLVKGYTEKQWGKKATEIPAFIIKRIPLRFIFDNNYFNDPFQGIPKGGYNVIIERLLEDITVHLKTDFLENRDHWMTVARKIIFSGEIDRFFNYKLGKLEYRSLQFEHKLLTGTSNYQGNAVINYTDAEVPYTRIIEHKHFDFGTQKDTFISYEYSADFKDGLEPYYPINDEKNNTLYQRYKEEAKKLPQVHFGGRLGSYRYYNMDQVVAEALKDSRSLLISLT</sequence>
<keyword evidence="3" id="KW-0285">Flavoprotein</keyword>
<comment type="similarity">
    <text evidence="2">Belongs to the UDP-galactopyranose/dTDP-fucopyranose mutase family.</text>
</comment>
<keyword evidence="5" id="KW-0413">Isomerase</keyword>
<dbReference type="Pfam" id="PF13450">
    <property type="entry name" value="NAD_binding_8"/>
    <property type="match status" value="1"/>
</dbReference>
<dbReference type="NCBIfam" id="TIGR00031">
    <property type="entry name" value="UDP-GALP_mutase"/>
    <property type="match status" value="1"/>
</dbReference>
<feature type="domain" description="UDP-galactopyranose mutase C-terminal" evidence="6">
    <location>
        <begin position="146"/>
        <end position="347"/>
    </location>
</feature>
<dbReference type="PANTHER" id="PTHR21197">
    <property type="entry name" value="UDP-GALACTOPYRANOSE MUTASE"/>
    <property type="match status" value="1"/>
</dbReference>
<dbReference type="PANTHER" id="PTHR21197:SF0">
    <property type="entry name" value="UDP-GALACTOPYRANOSE MUTASE"/>
    <property type="match status" value="1"/>
</dbReference>
<reference evidence="8" key="1">
    <citation type="submission" date="2015-07" db="EMBL/GenBank/DDBJ databases">
        <title>Genome sequencing of Sunxiuqinia dokdonensis strain SK.</title>
        <authorList>
            <person name="Ahn S."/>
            <person name="Kim B.-C."/>
        </authorList>
    </citation>
    <scope>NUCLEOTIDE SEQUENCE [LARGE SCALE GENOMIC DNA]</scope>
    <source>
        <strain evidence="8">SK</strain>
    </source>
</reference>
<keyword evidence="8" id="KW-1185">Reference proteome</keyword>
<proteinExistence type="inferred from homology"/>
<dbReference type="SUPFAM" id="SSF51971">
    <property type="entry name" value="Nucleotide-binding domain"/>
    <property type="match status" value="1"/>
</dbReference>
<keyword evidence="4" id="KW-0274">FAD</keyword>
<evidence type="ECO:0000256" key="1">
    <source>
        <dbReference type="ARBA" id="ARBA00001974"/>
    </source>
</evidence>
<evidence type="ECO:0000259" key="6">
    <source>
        <dbReference type="Pfam" id="PF03275"/>
    </source>
</evidence>
<dbReference type="GO" id="GO:0050660">
    <property type="term" value="F:flavin adenine dinucleotide binding"/>
    <property type="evidence" value="ECO:0007669"/>
    <property type="project" value="TreeGrafter"/>
</dbReference>
<dbReference type="Gene3D" id="3.40.50.720">
    <property type="entry name" value="NAD(P)-binding Rossmann-like Domain"/>
    <property type="match status" value="3"/>
</dbReference>
<comment type="cofactor">
    <cofactor evidence="1">
        <name>FAD</name>
        <dbReference type="ChEBI" id="CHEBI:57692"/>
    </cofactor>
</comment>
<protein>
    <submittedName>
        <fullName evidence="7">UDP-galactopyranose mutase</fullName>
    </submittedName>
</protein>
<dbReference type="GO" id="GO:0005829">
    <property type="term" value="C:cytosol"/>
    <property type="evidence" value="ECO:0007669"/>
    <property type="project" value="TreeGrafter"/>
</dbReference>
<evidence type="ECO:0000313" key="8">
    <source>
        <dbReference type="Proteomes" id="UP000036958"/>
    </source>
</evidence>
<evidence type="ECO:0000256" key="3">
    <source>
        <dbReference type="ARBA" id="ARBA00022630"/>
    </source>
</evidence>
<dbReference type="EMBL" id="LGIA01000192">
    <property type="protein sequence ID" value="KOH43333.1"/>
    <property type="molecule type" value="Genomic_DNA"/>
</dbReference>
<dbReference type="InterPro" id="IPR015899">
    <property type="entry name" value="UDP-GalPyranose_mutase_C"/>
</dbReference>
<dbReference type="Proteomes" id="UP000036958">
    <property type="component" value="Unassembled WGS sequence"/>
</dbReference>
<dbReference type="STRING" id="1409788.NC99_38930"/>
<dbReference type="InterPro" id="IPR004379">
    <property type="entry name" value="UDP-GALP_mutase"/>
</dbReference>
<evidence type="ECO:0000313" key="7">
    <source>
        <dbReference type="EMBL" id="KOH43333.1"/>
    </source>
</evidence>
<accession>A0A0L8V4P9</accession>
<dbReference type="PATRIC" id="fig|1409788.3.peg.3980"/>
<organism evidence="7 8">
    <name type="scientific">Sunxiuqinia dokdonensis</name>
    <dbReference type="NCBI Taxonomy" id="1409788"/>
    <lineage>
        <taxon>Bacteria</taxon>
        <taxon>Pseudomonadati</taxon>
        <taxon>Bacteroidota</taxon>
        <taxon>Bacteroidia</taxon>
        <taxon>Marinilabiliales</taxon>
        <taxon>Prolixibacteraceae</taxon>
        <taxon>Sunxiuqinia</taxon>
    </lineage>
</organism>
<dbReference type="Pfam" id="PF03275">
    <property type="entry name" value="GLF"/>
    <property type="match status" value="1"/>
</dbReference>
<gene>
    <name evidence="7" type="ORF">NC99_38930</name>
</gene>